<dbReference type="Pfam" id="PF00582">
    <property type="entry name" value="Usp"/>
    <property type="match status" value="2"/>
</dbReference>
<dbReference type="EMBL" id="JADKPN010000009">
    <property type="protein sequence ID" value="MBF4764527.1"/>
    <property type="molecule type" value="Genomic_DNA"/>
</dbReference>
<dbReference type="PANTHER" id="PTHR46268">
    <property type="entry name" value="STRESS RESPONSE PROTEIN NHAX"/>
    <property type="match status" value="1"/>
</dbReference>
<reference evidence="3" key="1">
    <citation type="submission" date="2020-11" db="EMBL/GenBank/DDBJ databases">
        <title>Nocardioides sp. nov., isolated from Soil of Cynanchum wilfordii Hemsley rhizosphere.</title>
        <authorList>
            <person name="Lee J.-S."/>
            <person name="Suh M.K."/>
            <person name="Kim J.-S."/>
        </authorList>
    </citation>
    <scope>NUCLEOTIDE SEQUENCE</scope>
    <source>
        <strain evidence="3">KCTC 19275</strain>
    </source>
</reference>
<protein>
    <submittedName>
        <fullName evidence="3">Universal stress protein</fullName>
    </submittedName>
</protein>
<sequence>MSSTPSSATAPVILATDGTPASDGALRYAVERARMRGADLRILHVMAVPAPVPPLRPVVPADLEPYARAVVGRAAEQARDLAPGLTISTMLAQGARVRAIVDASADAQLVVVGRETSHGLERLLTGATTAGVASNARCPVVVVPADWRPRDGTGGSGGTVVVGIRRPDDASHVMAAAYQEAVPLGAAITVVHAWELMDPYLDRIEARTHDEEWRAMGEQLVEEALGHWRDQYPHVTVETRVEHGHPASVLVAAAKGADLVVVRRAHEHRPFDHLGATVRAVLLSSPAPVEVVPARIGGGAA</sequence>
<gene>
    <name evidence="3" type="ORF">ISU07_15445</name>
</gene>
<name>A0A930VH96_9ACTN</name>
<feature type="domain" description="UspA" evidence="2">
    <location>
        <begin position="12"/>
        <end position="144"/>
    </location>
</feature>
<evidence type="ECO:0000313" key="4">
    <source>
        <dbReference type="Proteomes" id="UP000640489"/>
    </source>
</evidence>
<dbReference type="CDD" id="cd00293">
    <property type="entry name" value="USP-like"/>
    <property type="match status" value="1"/>
</dbReference>
<dbReference type="PANTHER" id="PTHR46268:SF6">
    <property type="entry name" value="UNIVERSAL STRESS PROTEIN UP12"/>
    <property type="match status" value="1"/>
</dbReference>
<keyword evidence="4" id="KW-1185">Reference proteome</keyword>
<comment type="similarity">
    <text evidence="1">Belongs to the universal stress protein A family.</text>
</comment>
<dbReference type="SUPFAM" id="SSF52402">
    <property type="entry name" value="Adenine nucleotide alpha hydrolases-like"/>
    <property type="match status" value="2"/>
</dbReference>
<dbReference type="InterPro" id="IPR006016">
    <property type="entry name" value="UspA"/>
</dbReference>
<feature type="domain" description="UspA" evidence="2">
    <location>
        <begin position="159"/>
        <end position="293"/>
    </location>
</feature>
<evidence type="ECO:0000259" key="2">
    <source>
        <dbReference type="Pfam" id="PF00582"/>
    </source>
</evidence>
<organism evidence="3 4">
    <name type="scientific">Nocardioides islandensis</name>
    <dbReference type="NCBI Taxonomy" id="433663"/>
    <lineage>
        <taxon>Bacteria</taxon>
        <taxon>Bacillati</taxon>
        <taxon>Actinomycetota</taxon>
        <taxon>Actinomycetes</taxon>
        <taxon>Propionibacteriales</taxon>
        <taxon>Nocardioidaceae</taxon>
        <taxon>Nocardioides</taxon>
    </lineage>
</organism>
<dbReference type="RefSeq" id="WP_194707710.1">
    <property type="nucleotide sequence ID" value="NZ_JADKPN010000009.1"/>
</dbReference>
<dbReference type="InterPro" id="IPR006015">
    <property type="entry name" value="Universal_stress_UspA"/>
</dbReference>
<proteinExistence type="inferred from homology"/>
<dbReference type="AlphaFoldDB" id="A0A930VH96"/>
<evidence type="ECO:0000256" key="1">
    <source>
        <dbReference type="ARBA" id="ARBA00008791"/>
    </source>
</evidence>
<dbReference type="InterPro" id="IPR014729">
    <property type="entry name" value="Rossmann-like_a/b/a_fold"/>
</dbReference>
<dbReference type="Gene3D" id="3.40.50.620">
    <property type="entry name" value="HUPs"/>
    <property type="match status" value="2"/>
</dbReference>
<accession>A0A930VH96</accession>
<dbReference type="Proteomes" id="UP000640489">
    <property type="component" value="Unassembled WGS sequence"/>
</dbReference>
<comment type="caution">
    <text evidence="3">The sequence shown here is derived from an EMBL/GenBank/DDBJ whole genome shotgun (WGS) entry which is preliminary data.</text>
</comment>
<evidence type="ECO:0000313" key="3">
    <source>
        <dbReference type="EMBL" id="MBF4764527.1"/>
    </source>
</evidence>
<dbReference type="PRINTS" id="PR01438">
    <property type="entry name" value="UNVRSLSTRESS"/>
</dbReference>